<proteinExistence type="predicted"/>
<dbReference type="PANTHER" id="PTHR43061">
    <property type="entry name" value="GTP DIPHOSPHOKINASE RSH1, CHLOROPLASTIC-RELATED"/>
    <property type="match status" value="1"/>
</dbReference>
<dbReference type="AlphaFoldDB" id="A0AA38KTZ4"/>
<evidence type="ECO:0000313" key="1">
    <source>
        <dbReference type="EMBL" id="KAH9305570.1"/>
    </source>
</evidence>
<sequence length="152" mass="17700">GFSSKAIFQEHELWLQYAKTRSARHKIMKYLKEQTEKSANAGKFFVADMEGTYQEDEDDLIKAIMQSSMLHTMNGKCNKLITEVGLKLNGDSEILRKKETNFKLNILQMDEEVLARLEKWKSGKVANWHGPERKPVQWFNVCCIDRKDNENS</sequence>
<accession>A0AA38KTZ4</accession>
<reference evidence="1 2" key="1">
    <citation type="journal article" date="2021" name="Nat. Plants">
        <title>The Taxus genome provides insights into paclitaxel biosynthesis.</title>
        <authorList>
            <person name="Xiong X."/>
            <person name="Gou J."/>
            <person name="Liao Q."/>
            <person name="Li Y."/>
            <person name="Zhou Q."/>
            <person name="Bi G."/>
            <person name="Li C."/>
            <person name="Du R."/>
            <person name="Wang X."/>
            <person name="Sun T."/>
            <person name="Guo L."/>
            <person name="Liang H."/>
            <person name="Lu P."/>
            <person name="Wu Y."/>
            <person name="Zhang Z."/>
            <person name="Ro D.K."/>
            <person name="Shang Y."/>
            <person name="Huang S."/>
            <person name="Yan J."/>
        </authorList>
    </citation>
    <scope>NUCLEOTIDE SEQUENCE [LARGE SCALE GENOMIC DNA]</scope>
    <source>
        <strain evidence="1">Ta-2019</strain>
    </source>
</reference>
<dbReference type="EMBL" id="JAHRHJ020000008">
    <property type="protein sequence ID" value="KAH9305570.1"/>
    <property type="molecule type" value="Genomic_DNA"/>
</dbReference>
<dbReference type="Proteomes" id="UP000824469">
    <property type="component" value="Unassembled WGS sequence"/>
</dbReference>
<comment type="caution">
    <text evidence="1">The sequence shown here is derived from an EMBL/GenBank/DDBJ whole genome shotgun (WGS) entry which is preliminary data.</text>
</comment>
<protein>
    <submittedName>
        <fullName evidence="1">Uncharacterized protein</fullName>
    </submittedName>
</protein>
<name>A0AA38KTZ4_TAXCH</name>
<gene>
    <name evidence="1" type="ORF">KI387_009974</name>
</gene>
<organism evidence="1 2">
    <name type="scientific">Taxus chinensis</name>
    <name type="common">Chinese yew</name>
    <name type="synonym">Taxus wallichiana var. chinensis</name>
    <dbReference type="NCBI Taxonomy" id="29808"/>
    <lineage>
        <taxon>Eukaryota</taxon>
        <taxon>Viridiplantae</taxon>
        <taxon>Streptophyta</taxon>
        <taxon>Embryophyta</taxon>
        <taxon>Tracheophyta</taxon>
        <taxon>Spermatophyta</taxon>
        <taxon>Pinopsida</taxon>
        <taxon>Pinidae</taxon>
        <taxon>Conifers II</taxon>
        <taxon>Cupressales</taxon>
        <taxon>Taxaceae</taxon>
        <taxon>Taxus</taxon>
    </lineage>
</organism>
<dbReference type="PANTHER" id="PTHR43061:SF1">
    <property type="entry name" value="GTP DIPHOSPHOKINASE RSH1, CHLOROPLASTIC-RELATED"/>
    <property type="match status" value="1"/>
</dbReference>
<keyword evidence="2" id="KW-1185">Reference proteome</keyword>
<feature type="non-terminal residue" evidence="1">
    <location>
        <position position="152"/>
    </location>
</feature>
<evidence type="ECO:0000313" key="2">
    <source>
        <dbReference type="Proteomes" id="UP000824469"/>
    </source>
</evidence>